<gene>
    <name evidence="2" type="ORF">HYFRA_00009540</name>
</gene>
<protein>
    <submittedName>
        <fullName evidence="2">Uncharacterized protein</fullName>
    </submittedName>
</protein>
<keyword evidence="1" id="KW-0812">Transmembrane</keyword>
<feature type="transmembrane region" description="Helical" evidence="1">
    <location>
        <begin position="514"/>
        <end position="535"/>
    </location>
</feature>
<dbReference type="OrthoDB" id="3554925at2759"/>
<dbReference type="Proteomes" id="UP000696280">
    <property type="component" value="Unassembled WGS sequence"/>
</dbReference>
<sequence>MCSCAWGHSPKRLSSWQGGLLQPQLTLRFALHPLNHSTSNQAALSFPSCHHTCIANGSLFFNYTHSELTIFGQLPSDPSELCGFGIDLEAKSVAELSTQTLEPRSLGLEGLPRPSQNKRTLSGPMDLLQDVEKKTLWTPQDALLKNKAQISNLASPVTSASLMQIEAEVRQILQERWVEQQWLCAESVKYAGFGMAEDKCIEVDNKQATVSQADTGNPPKLGKEQCQALIALDGTLLNEHDLFLASQYDVFSLALQCLAIKNAMAARKWRYGSHSFLELLRHRLPASLDHMRAYAFTYSYSGCGQKPLTRVCSQVLKLYDKTYGTLLQAIKSSWAWNPFAVFPKHKHHFSIGTIISFILFQGSVAAPLDRDVSGAQPNGFGTYWDNQYRHFTEEYSGPLLMNSAWGILLTTLYFIITYCDRGRWKETDLLLIATSILSGGSFFLGMSEWLSYWQLSFLWLLNASLNAQFIQQKLTEFPRSGQLTAFAIGSLGFALAGILAFSMTASDGPYENSWILAAMLVLPITVFLAISWLVLLRNTGIARYLEDGGYNAPVEELIAATWKPILSSMSYTDW</sequence>
<feature type="transmembrane region" description="Helical" evidence="1">
    <location>
        <begin position="452"/>
        <end position="471"/>
    </location>
</feature>
<organism evidence="2 3">
    <name type="scientific">Hymenoscyphus fraxineus</name>
    <dbReference type="NCBI Taxonomy" id="746836"/>
    <lineage>
        <taxon>Eukaryota</taxon>
        <taxon>Fungi</taxon>
        <taxon>Dikarya</taxon>
        <taxon>Ascomycota</taxon>
        <taxon>Pezizomycotina</taxon>
        <taxon>Leotiomycetes</taxon>
        <taxon>Helotiales</taxon>
        <taxon>Helotiaceae</taxon>
        <taxon>Hymenoscyphus</taxon>
    </lineage>
</organism>
<name>A0A9N9KX86_9HELO</name>
<feature type="transmembrane region" description="Helical" evidence="1">
    <location>
        <begin position="428"/>
        <end position="446"/>
    </location>
</feature>
<keyword evidence="1" id="KW-1133">Transmembrane helix</keyword>
<evidence type="ECO:0000313" key="2">
    <source>
        <dbReference type="EMBL" id="CAG8955586.1"/>
    </source>
</evidence>
<accession>A0A9N9KX86</accession>
<keyword evidence="3" id="KW-1185">Reference proteome</keyword>
<dbReference type="EMBL" id="CAJVRL010000064">
    <property type="protein sequence ID" value="CAG8955586.1"/>
    <property type="molecule type" value="Genomic_DNA"/>
</dbReference>
<reference evidence="2" key="1">
    <citation type="submission" date="2021-07" db="EMBL/GenBank/DDBJ databases">
        <authorList>
            <person name="Durling M."/>
        </authorList>
    </citation>
    <scope>NUCLEOTIDE SEQUENCE</scope>
</reference>
<evidence type="ECO:0000313" key="3">
    <source>
        <dbReference type="Proteomes" id="UP000696280"/>
    </source>
</evidence>
<feature type="transmembrane region" description="Helical" evidence="1">
    <location>
        <begin position="395"/>
        <end position="416"/>
    </location>
</feature>
<feature type="transmembrane region" description="Helical" evidence="1">
    <location>
        <begin position="483"/>
        <end position="502"/>
    </location>
</feature>
<dbReference type="AlphaFoldDB" id="A0A9N9KX86"/>
<comment type="caution">
    <text evidence="2">The sequence shown here is derived from an EMBL/GenBank/DDBJ whole genome shotgun (WGS) entry which is preliminary data.</text>
</comment>
<keyword evidence="1" id="KW-0472">Membrane</keyword>
<proteinExistence type="predicted"/>
<evidence type="ECO:0000256" key="1">
    <source>
        <dbReference type="SAM" id="Phobius"/>
    </source>
</evidence>